<feature type="transmembrane region" description="Helical" evidence="1">
    <location>
        <begin position="55"/>
        <end position="79"/>
    </location>
</feature>
<reference evidence="3" key="1">
    <citation type="submission" date="2020-10" db="EMBL/GenBank/DDBJ databases">
        <authorList>
            <person name="Gilroy R."/>
        </authorList>
    </citation>
    <scope>NUCLEOTIDE SEQUENCE</scope>
    <source>
        <strain evidence="3">ChiW3-316</strain>
    </source>
</reference>
<accession>A0A9D1SAK8</accession>
<dbReference type="EMBL" id="DVNC01000006">
    <property type="protein sequence ID" value="HIU52538.1"/>
    <property type="molecule type" value="Genomic_DNA"/>
</dbReference>
<evidence type="ECO:0000313" key="3">
    <source>
        <dbReference type="EMBL" id="HIU52538.1"/>
    </source>
</evidence>
<organism evidence="3 4">
    <name type="scientific">Candidatus Scatocola faecipullorum</name>
    <dbReference type="NCBI Taxonomy" id="2840917"/>
    <lineage>
        <taxon>Bacteria</taxon>
        <taxon>Pseudomonadati</taxon>
        <taxon>Pseudomonadota</taxon>
        <taxon>Alphaproteobacteria</taxon>
        <taxon>Rhodospirillales</taxon>
        <taxon>Rhodospirillaceae</taxon>
        <taxon>Rhodospirillaceae incertae sedis</taxon>
        <taxon>Candidatus Scatocola</taxon>
    </lineage>
</organism>
<dbReference type="Proteomes" id="UP000824107">
    <property type="component" value="Unassembled WGS sequence"/>
</dbReference>
<keyword evidence="1" id="KW-0812">Transmembrane</keyword>
<dbReference type="AlphaFoldDB" id="A0A9D1SAK8"/>
<proteinExistence type="predicted"/>
<evidence type="ECO:0000313" key="4">
    <source>
        <dbReference type="Proteomes" id="UP000824107"/>
    </source>
</evidence>
<dbReference type="InterPro" id="IPR000326">
    <property type="entry name" value="PAP2/HPO"/>
</dbReference>
<dbReference type="InterPro" id="IPR036938">
    <property type="entry name" value="PAP2/HPO_sf"/>
</dbReference>
<dbReference type="SUPFAM" id="SSF48317">
    <property type="entry name" value="Acid phosphatase/Vanadium-dependent haloperoxidase"/>
    <property type="match status" value="1"/>
</dbReference>
<dbReference type="Pfam" id="PF01569">
    <property type="entry name" value="PAP2"/>
    <property type="match status" value="1"/>
</dbReference>
<feature type="domain" description="Phosphatidic acid phosphatase type 2/haloperoxidase" evidence="2">
    <location>
        <begin position="91"/>
        <end position="222"/>
    </location>
</feature>
<feature type="transmembrane region" description="Helical" evidence="1">
    <location>
        <begin position="149"/>
        <end position="167"/>
    </location>
</feature>
<evidence type="ECO:0000259" key="2">
    <source>
        <dbReference type="Pfam" id="PF01569"/>
    </source>
</evidence>
<keyword evidence="1" id="KW-0472">Membrane</keyword>
<feature type="transmembrane region" description="Helical" evidence="1">
    <location>
        <begin position="91"/>
        <end position="111"/>
    </location>
</feature>
<name>A0A9D1SAK8_9PROT</name>
<sequence>MKLITKLTIGFFLLAAVLLLEYFTDWDTDLQEYFFDRPHNRWLIYPELHKKLSVFFYKGIKTLLSVTALFCLARLALSIRQKQLRPDNKPYWIMLLSIIFVPALIAGAKYVTNVYCPYQLNIYNGLYPFVRILESYPTDFIQPKPGRCFPAGHATAGFAFMALFFCFDTPWKRWLGLALGLAVGWTAALYQMYRGQHFLSHSVFSMIAAFMVILLVNEIVSRLTAAKMTND</sequence>
<keyword evidence="1" id="KW-1133">Transmembrane helix</keyword>
<feature type="transmembrane region" description="Helical" evidence="1">
    <location>
        <begin position="7"/>
        <end position="24"/>
    </location>
</feature>
<feature type="transmembrane region" description="Helical" evidence="1">
    <location>
        <begin position="174"/>
        <end position="193"/>
    </location>
</feature>
<dbReference type="Gene3D" id="1.20.144.10">
    <property type="entry name" value="Phosphatidic acid phosphatase type 2/haloperoxidase"/>
    <property type="match status" value="1"/>
</dbReference>
<gene>
    <name evidence="3" type="ORF">IAD20_00470</name>
</gene>
<feature type="transmembrane region" description="Helical" evidence="1">
    <location>
        <begin position="199"/>
        <end position="220"/>
    </location>
</feature>
<reference evidence="3" key="2">
    <citation type="journal article" date="2021" name="PeerJ">
        <title>Extensive microbial diversity within the chicken gut microbiome revealed by metagenomics and culture.</title>
        <authorList>
            <person name="Gilroy R."/>
            <person name="Ravi A."/>
            <person name="Getino M."/>
            <person name="Pursley I."/>
            <person name="Horton D.L."/>
            <person name="Alikhan N.F."/>
            <person name="Baker D."/>
            <person name="Gharbi K."/>
            <person name="Hall N."/>
            <person name="Watson M."/>
            <person name="Adriaenssens E.M."/>
            <person name="Foster-Nyarko E."/>
            <person name="Jarju S."/>
            <person name="Secka A."/>
            <person name="Antonio M."/>
            <person name="Oren A."/>
            <person name="Chaudhuri R.R."/>
            <person name="La Ragione R."/>
            <person name="Hildebrand F."/>
            <person name="Pallen M.J."/>
        </authorList>
    </citation>
    <scope>NUCLEOTIDE SEQUENCE</scope>
    <source>
        <strain evidence="3">ChiW3-316</strain>
    </source>
</reference>
<evidence type="ECO:0000256" key="1">
    <source>
        <dbReference type="SAM" id="Phobius"/>
    </source>
</evidence>
<comment type="caution">
    <text evidence="3">The sequence shown here is derived from an EMBL/GenBank/DDBJ whole genome shotgun (WGS) entry which is preliminary data.</text>
</comment>
<protein>
    <submittedName>
        <fullName evidence="3">Phosphatase PAP2 family protein</fullName>
    </submittedName>
</protein>
<dbReference type="CDD" id="cd03396">
    <property type="entry name" value="PAP2_like_6"/>
    <property type="match status" value="1"/>
</dbReference>